<feature type="compositionally biased region" description="Polar residues" evidence="1">
    <location>
        <begin position="41"/>
        <end position="53"/>
    </location>
</feature>
<accession>A0ABD1QCD7</accession>
<proteinExistence type="predicted"/>
<evidence type="ECO:0000313" key="2">
    <source>
        <dbReference type="EMBL" id="KAL2472361.1"/>
    </source>
</evidence>
<reference evidence="3" key="1">
    <citation type="submission" date="2024-07" db="EMBL/GenBank/DDBJ databases">
        <title>Two chromosome-level genome assemblies of Korean endemic species Abeliophyllum distichum and Forsythia ovata (Oleaceae).</title>
        <authorList>
            <person name="Jang H."/>
        </authorList>
    </citation>
    <scope>NUCLEOTIDE SEQUENCE [LARGE SCALE GENOMIC DNA]</scope>
</reference>
<protein>
    <submittedName>
        <fullName evidence="2">Uncharacterized protein</fullName>
    </submittedName>
</protein>
<comment type="caution">
    <text evidence="2">The sequence shown here is derived from an EMBL/GenBank/DDBJ whole genome shotgun (WGS) entry which is preliminary data.</text>
</comment>
<feature type="region of interest" description="Disordered" evidence="1">
    <location>
        <begin position="1"/>
        <end position="94"/>
    </location>
</feature>
<gene>
    <name evidence="2" type="ORF">Adt_40497</name>
</gene>
<name>A0ABD1QCD7_9LAMI</name>
<dbReference type="EMBL" id="JBFOLK010000012">
    <property type="protein sequence ID" value="KAL2472361.1"/>
    <property type="molecule type" value="Genomic_DNA"/>
</dbReference>
<sequence>MENPPPKPPDMDSNVVGHFPPTNPQPIAGLTPSKIGPTPPQKSQQVETLNSELRSAVPLSTGLGTSHPPVGAPPLGEQFTYSAQGLAPPSPGQKFSTANLGQKIPAVVLSLKRTTMAPPPTSAPTSGDLPAITNVVSGVSDDALLISSSHGITCNRVPNHNSPSLQGDEPRLFLL</sequence>
<keyword evidence="3" id="KW-1185">Reference proteome</keyword>
<evidence type="ECO:0000256" key="1">
    <source>
        <dbReference type="SAM" id="MobiDB-lite"/>
    </source>
</evidence>
<dbReference type="Proteomes" id="UP001604336">
    <property type="component" value="Unassembled WGS sequence"/>
</dbReference>
<dbReference type="AlphaFoldDB" id="A0ABD1QCD7"/>
<organism evidence="2 3">
    <name type="scientific">Abeliophyllum distichum</name>
    <dbReference type="NCBI Taxonomy" id="126358"/>
    <lineage>
        <taxon>Eukaryota</taxon>
        <taxon>Viridiplantae</taxon>
        <taxon>Streptophyta</taxon>
        <taxon>Embryophyta</taxon>
        <taxon>Tracheophyta</taxon>
        <taxon>Spermatophyta</taxon>
        <taxon>Magnoliopsida</taxon>
        <taxon>eudicotyledons</taxon>
        <taxon>Gunneridae</taxon>
        <taxon>Pentapetalae</taxon>
        <taxon>asterids</taxon>
        <taxon>lamiids</taxon>
        <taxon>Lamiales</taxon>
        <taxon>Oleaceae</taxon>
        <taxon>Forsythieae</taxon>
        <taxon>Abeliophyllum</taxon>
    </lineage>
</organism>
<evidence type="ECO:0000313" key="3">
    <source>
        <dbReference type="Proteomes" id="UP001604336"/>
    </source>
</evidence>